<proteinExistence type="predicted"/>
<protein>
    <recommendedName>
        <fullName evidence="4">Lipoprotein</fullName>
    </recommendedName>
</protein>
<accession>D2R198</accession>
<dbReference type="KEGG" id="psl:Psta_0187"/>
<feature type="chain" id="PRO_5003035359" description="Lipoprotein" evidence="1">
    <location>
        <begin position="21"/>
        <end position="152"/>
    </location>
</feature>
<evidence type="ECO:0000313" key="3">
    <source>
        <dbReference type="Proteomes" id="UP000001887"/>
    </source>
</evidence>
<dbReference type="PROSITE" id="PS51257">
    <property type="entry name" value="PROKAR_LIPOPROTEIN"/>
    <property type="match status" value="1"/>
</dbReference>
<evidence type="ECO:0000313" key="2">
    <source>
        <dbReference type="EMBL" id="ADB14883.1"/>
    </source>
</evidence>
<dbReference type="HOGENOM" id="CLU_1720650_0_0_0"/>
<reference evidence="2 3" key="1">
    <citation type="journal article" date="2009" name="Stand. Genomic Sci.">
        <title>Complete genome sequence of Pirellula staleyi type strain (ATCC 27377).</title>
        <authorList>
            <person name="Clum A."/>
            <person name="Tindall B.J."/>
            <person name="Sikorski J."/>
            <person name="Ivanova N."/>
            <person name="Mavrommatis K."/>
            <person name="Lucas S."/>
            <person name="Glavina del Rio T."/>
            <person name="Nolan M."/>
            <person name="Chen F."/>
            <person name="Tice H."/>
            <person name="Pitluck S."/>
            <person name="Cheng J.F."/>
            <person name="Chertkov O."/>
            <person name="Brettin T."/>
            <person name="Han C."/>
            <person name="Detter J.C."/>
            <person name="Kuske C."/>
            <person name="Bruce D."/>
            <person name="Goodwin L."/>
            <person name="Ovchinikova G."/>
            <person name="Pati A."/>
            <person name="Mikhailova N."/>
            <person name="Chen A."/>
            <person name="Palaniappan K."/>
            <person name="Land M."/>
            <person name="Hauser L."/>
            <person name="Chang Y.J."/>
            <person name="Jeffries C.D."/>
            <person name="Chain P."/>
            <person name="Rohde M."/>
            <person name="Goker M."/>
            <person name="Bristow J."/>
            <person name="Eisen J.A."/>
            <person name="Markowitz V."/>
            <person name="Hugenholtz P."/>
            <person name="Kyrpides N.C."/>
            <person name="Klenk H.P."/>
            <person name="Lapidus A."/>
        </authorList>
    </citation>
    <scope>NUCLEOTIDE SEQUENCE [LARGE SCALE GENOMIC DNA]</scope>
    <source>
        <strain evidence="3">ATCC 27377 / DSM 6068 / ICPB 4128</strain>
    </source>
</reference>
<keyword evidence="1" id="KW-0732">Signal</keyword>
<dbReference type="EMBL" id="CP001848">
    <property type="protein sequence ID" value="ADB14883.1"/>
    <property type="molecule type" value="Genomic_DNA"/>
</dbReference>
<name>D2R198_PIRSD</name>
<dbReference type="AlphaFoldDB" id="D2R198"/>
<sequence precursor="true">MIRRIARFILMLLGSGLAIGCAPSSDDATLIPGSSPQQVEPVVVAATTDSAMRLDKEERIIYLDSRIPPPQNQRFDIGLGSITIETLHSKNGELTFHYTPEVEGGFTVYECTVPISDKPVEFTIAPDSTPGETSFDLSSCKVIRTGNLHLPP</sequence>
<evidence type="ECO:0008006" key="4">
    <source>
        <dbReference type="Google" id="ProtNLM"/>
    </source>
</evidence>
<feature type="signal peptide" evidence="1">
    <location>
        <begin position="1"/>
        <end position="20"/>
    </location>
</feature>
<gene>
    <name evidence="2" type="ordered locus">Psta_0187</name>
</gene>
<keyword evidence="3" id="KW-1185">Reference proteome</keyword>
<evidence type="ECO:0000256" key="1">
    <source>
        <dbReference type="SAM" id="SignalP"/>
    </source>
</evidence>
<organism evidence="2 3">
    <name type="scientific">Pirellula staleyi (strain ATCC 27377 / DSM 6068 / ICPB 4128)</name>
    <name type="common">Pirella staleyi</name>
    <dbReference type="NCBI Taxonomy" id="530564"/>
    <lineage>
        <taxon>Bacteria</taxon>
        <taxon>Pseudomonadati</taxon>
        <taxon>Planctomycetota</taxon>
        <taxon>Planctomycetia</taxon>
        <taxon>Pirellulales</taxon>
        <taxon>Pirellulaceae</taxon>
        <taxon>Pirellula</taxon>
    </lineage>
</organism>
<dbReference type="Proteomes" id="UP000001887">
    <property type="component" value="Chromosome"/>
</dbReference>